<feature type="coiled-coil region" evidence="9">
    <location>
        <begin position="367"/>
        <end position="414"/>
    </location>
</feature>
<keyword evidence="3" id="KW-0808">Transferase</keyword>
<dbReference type="PANTHER" id="PTHR32309:SF13">
    <property type="entry name" value="FERRIC ENTEROBACTIN TRANSPORT PROTEIN FEPE"/>
    <property type="match status" value="1"/>
</dbReference>
<dbReference type="SUPFAM" id="SSF52540">
    <property type="entry name" value="P-loop containing nucleoside triphosphate hydrolases"/>
    <property type="match status" value="1"/>
</dbReference>
<keyword evidence="10" id="KW-0812">Transmembrane</keyword>
<keyword evidence="10" id="KW-1133">Transmembrane helix</keyword>
<evidence type="ECO:0000256" key="9">
    <source>
        <dbReference type="SAM" id="Coils"/>
    </source>
</evidence>
<name>A0ABX5J5J4_9RHOB</name>
<keyword evidence="6" id="KW-0067">ATP-binding</keyword>
<dbReference type="EMBL" id="PZZW01000011">
    <property type="protein sequence ID" value="PTM75535.1"/>
    <property type="molecule type" value="Genomic_DNA"/>
</dbReference>
<keyword evidence="5 12" id="KW-0418">Kinase</keyword>
<keyword evidence="10" id="KW-0472">Membrane</keyword>
<keyword evidence="9" id="KW-0175">Coiled coil</keyword>
<comment type="catalytic activity">
    <reaction evidence="8">
        <text>L-tyrosyl-[protein] + ATP = O-phospho-L-tyrosyl-[protein] + ADP + H(+)</text>
        <dbReference type="Rhea" id="RHEA:10596"/>
        <dbReference type="Rhea" id="RHEA-COMP:10136"/>
        <dbReference type="Rhea" id="RHEA-COMP:20101"/>
        <dbReference type="ChEBI" id="CHEBI:15378"/>
        <dbReference type="ChEBI" id="CHEBI:30616"/>
        <dbReference type="ChEBI" id="CHEBI:46858"/>
        <dbReference type="ChEBI" id="CHEBI:61978"/>
        <dbReference type="ChEBI" id="CHEBI:456216"/>
        <dbReference type="EC" id="2.7.10.2"/>
    </reaction>
</comment>
<evidence type="ECO:0000259" key="11">
    <source>
        <dbReference type="SMART" id="SM00382"/>
    </source>
</evidence>
<evidence type="ECO:0000256" key="1">
    <source>
        <dbReference type="ARBA" id="ARBA00007316"/>
    </source>
</evidence>
<dbReference type="InterPro" id="IPR005702">
    <property type="entry name" value="Wzc-like_C"/>
</dbReference>
<feature type="transmembrane region" description="Helical" evidence="10">
    <location>
        <begin position="44"/>
        <end position="63"/>
    </location>
</feature>
<accession>A0ABX5J5J4</accession>
<dbReference type="InterPro" id="IPR050445">
    <property type="entry name" value="Bact_polysacc_biosynth/exp"/>
</dbReference>
<keyword evidence="4" id="KW-0547">Nucleotide-binding</keyword>
<evidence type="ECO:0000256" key="3">
    <source>
        <dbReference type="ARBA" id="ARBA00022679"/>
    </source>
</evidence>
<dbReference type="Gene3D" id="3.40.50.300">
    <property type="entry name" value="P-loop containing nucleotide triphosphate hydrolases"/>
    <property type="match status" value="1"/>
</dbReference>
<evidence type="ECO:0000256" key="2">
    <source>
        <dbReference type="ARBA" id="ARBA00011903"/>
    </source>
</evidence>
<keyword evidence="12" id="KW-0675">Receptor</keyword>
<protein>
    <recommendedName>
        <fullName evidence="2">non-specific protein-tyrosine kinase</fullName>
        <ecNumber evidence="2">2.7.10.2</ecNumber>
    </recommendedName>
</protein>
<evidence type="ECO:0000313" key="13">
    <source>
        <dbReference type="Proteomes" id="UP000240800"/>
    </source>
</evidence>
<dbReference type="CDD" id="cd05387">
    <property type="entry name" value="BY-kinase"/>
    <property type="match status" value="1"/>
</dbReference>
<dbReference type="PANTHER" id="PTHR32309">
    <property type="entry name" value="TYROSINE-PROTEIN KINASE"/>
    <property type="match status" value="1"/>
</dbReference>
<keyword evidence="7 12" id="KW-0829">Tyrosine-protein kinase</keyword>
<comment type="caution">
    <text evidence="12">The sequence shown here is derived from an EMBL/GenBank/DDBJ whole genome shotgun (WGS) entry which is preliminary data.</text>
</comment>
<dbReference type="Pfam" id="PF13614">
    <property type="entry name" value="AAA_31"/>
    <property type="match status" value="1"/>
</dbReference>
<comment type="similarity">
    <text evidence="1">Belongs to the CpsD/CapB family.</text>
</comment>
<organism evidence="12 13">
    <name type="scientific">Cereibacter johrii</name>
    <dbReference type="NCBI Taxonomy" id="445629"/>
    <lineage>
        <taxon>Bacteria</taxon>
        <taxon>Pseudomonadati</taxon>
        <taxon>Pseudomonadota</taxon>
        <taxon>Alphaproteobacteria</taxon>
        <taxon>Rhodobacterales</taxon>
        <taxon>Paracoccaceae</taxon>
        <taxon>Cereibacter</taxon>
    </lineage>
</organism>
<proteinExistence type="inferred from homology"/>
<evidence type="ECO:0000256" key="5">
    <source>
        <dbReference type="ARBA" id="ARBA00022777"/>
    </source>
</evidence>
<sequence length="736" mass="79681">MSQAQKVALALRSQPTPIPLPVPAPAQEEWLDVQALFRIIRRRLPVAALVFVGLMALLTGPILDMKRNFTAQARVLMRDPPSAGLGAVDGPDQKPLNLSTEIERFVSRDISAQVIREVGLDKLPEFNAALREPSLSGKAISAVRSWFNADPPARATRRDDLRLVIPAYMARLTVFQKGNSDVVNIGFSSEDASIAAAVPNAVIRTYLQARERQHQGELEANLRWLAVRIEEQSNRLNAALEAVATRRNQPDLSSPSALGIDTAIASLSERRIAIRHDIGAAERSLEDLKADGVLVGPSGDSGPEAKPQLGIQLETARAELERLQTQFGENHSKVRDVRERIAEIESQMRFEVSSEILALTRRISSLKAEEAANLEELEKARDTLARQKEAQAELARLENEASQEQLALAAALQQQRLLLSNSRQNVTEVSVLTPASVPLNADGRGKAFYLVAAMIGSAIAAVTAVFALEILDTKVRSAEHLRRIRRVVPTGIVPQLPRTRGAPTGPLGWWQPEGVFADAVRAVVISLGHARRQHLGNILVSSALPGEGKTTVAAALAAEMAASGQKVLLVDADLRQGNMHRLFGQEPGFGLSDYLRGAQSLAEVIRHEVAPGIDLVPCGSQLGAARLDRQKMMALLQMARDAGQIVILDTPPALATADTASLADLVETALLVVEWGRTDPDAVEAAVQRLTLGREGDVFAVINRVNLKRQALYGFRDGGPLARTLSSFHRGAGRAR</sequence>
<evidence type="ECO:0000313" key="12">
    <source>
        <dbReference type="EMBL" id="PTM75535.1"/>
    </source>
</evidence>
<evidence type="ECO:0000256" key="7">
    <source>
        <dbReference type="ARBA" id="ARBA00023137"/>
    </source>
</evidence>
<keyword evidence="13" id="KW-1185">Reference proteome</keyword>
<dbReference type="Proteomes" id="UP000240800">
    <property type="component" value="Unassembled WGS sequence"/>
</dbReference>
<evidence type="ECO:0000256" key="10">
    <source>
        <dbReference type="SAM" id="Phobius"/>
    </source>
</evidence>
<dbReference type="SMART" id="SM00382">
    <property type="entry name" value="AAA"/>
    <property type="match status" value="1"/>
</dbReference>
<dbReference type="InterPro" id="IPR027417">
    <property type="entry name" value="P-loop_NTPase"/>
</dbReference>
<dbReference type="InterPro" id="IPR025669">
    <property type="entry name" value="AAA_dom"/>
</dbReference>
<feature type="domain" description="AAA+ ATPase" evidence="11">
    <location>
        <begin position="534"/>
        <end position="736"/>
    </location>
</feature>
<dbReference type="EC" id="2.7.10.2" evidence="2"/>
<evidence type="ECO:0000256" key="4">
    <source>
        <dbReference type="ARBA" id="ARBA00022741"/>
    </source>
</evidence>
<evidence type="ECO:0000256" key="8">
    <source>
        <dbReference type="ARBA" id="ARBA00051245"/>
    </source>
</evidence>
<reference evidence="12 13" key="1">
    <citation type="submission" date="2018-04" db="EMBL/GenBank/DDBJ databases">
        <title>Genomic Encyclopedia of Type Strains, Phase III (KMG-III): the genomes of soil and plant-associated and newly described type strains.</title>
        <authorList>
            <person name="Whitman W."/>
        </authorList>
    </citation>
    <scope>NUCLEOTIDE SEQUENCE [LARGE SCALE GENOMIC DNA]</scope>
    <source>
        <strain evidence="12 13">JA192</strain>
    </source>
</reference>
<evidence type="ECO:0000256" key="6">
    <source>
        <dbReference type="ARBA" id="ARBA00022840"/>
    </source>
</evidence>
<dbReference type="InterPro" id="IPR003593">
    <property type="entry name" value="AAA+_ATPase"/>
</dbReference>
<gene>
    <name evidence="12" type="ORF">C8J29_11115</name>
</gene>
<dbReference type="GO" id="GO:0004713">
    <property type="term" value="F:protein tyrosine kinase activity"/>
    <property type="evidence" value="ECO:0007669"/>
    <property type="project" value="UniProtKB-KW"/>
</dbReference>